<proteinExistence type="predicted"/>
<evidence type="ECO:0000256" key="1">
    <source>
        <dbReference type="SAM" id="MobiDB-lite"/>
    </source>
</evidence>
<feature type="compositionally biased region" description="Polar residues" evidence="1">
    <location>
        <begin position="14"/>
        <end position="23"/>
    </location>
</feature>
<accession>A0ABD0L3D4</accession>
<dbReference type="AlphaFoldDB" id="A0ABD0L3D4"/>
<comment type="caution">
    <text evidence="2">The sequence shown here is derived from an EMBL/GenBank/DDBJ whole genome shotgun (WGS) entry which is preliminary data.</text>
</comment>
<protein>
    <submittedName>
        <fullName evidence="2">Uncharacterized protein</fullName>
    </submittedName>
</protein>
<evidence type="ECO:0000313" key="3">
    <source>
        <dbReference type="Proteomes" id="UP001519460"/>
    </source>
</evidence>
<keyword evidence="3" id="KW-1185">Reference proteome</keyword>
<reference evidence="2 3" key="1">
    <citation type="journal article" date="2023" name="Sci. Data">
        <title>Genome assembly of the Korean intertidal mud-creeper Batillaria attramentaria.</title>
        <authorList>
            <person name="Patra A.K."/>
            <person name="Ho P.T."/>
            <person name="Jun S."/>
            <person name="Lee S.J."/>
            <person name="Kim Y."/>
            <person name="Won Y.J."/>
        </authorList>
    </citation>
    <scope>NUCLEOTIDE SEQUENCE [LARGE SCALE GENOMIC DNA]</scope>
    <source>
        <strain evidence="2">Wonlab-2016</strain>
    </source>
</reference>
<dbReference type="EMBL" id="JACVVK020000088">
    <property type="protein sequence ID" value="KAK7493985.1"/>
    <property type="molecule type" value="Genomic_DNA"/>
</dbReference>
<feature type="region of interest" description="Disordered" evidence="1">
    <location>
        <begin position="1"/>
        <end position="25"/>
    </location>
</feature>
<sequence length="93" mass="9553">MQNATQDRLPGDSSPKQASSSRSCRGFQCLSGSPVGCRASSTCSTCTIFVVEMTCGQAGLPATVTQSSRSVSAFYLSTQGPKEAGGASDRAHN</sequence>
<dbReference type="Proteomes" id="UP001519460">
    <property type="component" value="Unassembled WGS sequence"/>
</dbReference>
<evidence type="ECO:0000313" key="2">
    <source>
        <dbReference type="EMBL" id="KAK7493985.1"/>
    </source>
</evidence>
<name>A0ABD0L3D4_9CAEN</name>
<organism evidence="2 3">
    <name type="scientific">Batillaria attramentaria</name>
    <dbReference type="NCBI Taxonomy" id="370345"/>
    <lineage>
        <taxon>Eukaryota</taxon>
        <taxon>Metazoa</taxon>
        <taxon>Spiralia</taxon>
        <taxon>Lophotrochozoa</taxon>
        <taxon>Mollusca</taxon>
        <taxon>Gastropoda</taxon>
        <taxon>Caenogastropoda</taxon>
        <taxon>Sorbeoconcha</taxon>
        <taxon>Cerithioidea</taxon>
        <taxon>Batillariidae</taxon>
        <taxon>Batillaria</taxon>
    </lineage>
</organism>
<gene>
    <name evidence="2" type="ORF">BaRGS_00014867</name>
</gene>